<evidence type="ECO:0000256" key="1">
    <source>
        <dbReference type="ARBA" id="ARBA00022676"/>
    </source>
</evidence>
<accession>A0A432MPY7</accession>
<comment type="caution">
    <text evidence="3">The sequence shown here is derived from an EMBL/GenBank/DDBJ whole genome shotgun (WGS) entry which is preliminary data.</text>
</comment>
<proteinExistence type="predicted"/>
<protein>
    <submittedName>
        <fullName evidence="3">Glycosyltransferase family 9 protein</fullName>
    </submittedName>
</protein>
<dbReference type="OrthoDB" id="9797795at2"/>
<evidence type="ECO:0000256" key="2">
    <source>
        <dbReference type="ARBA" id="ARBA00022679"/>
    </source>
</evidence>
<evidence type="ECO:0000313" key="4">
    <source>
        <dbReference type="Proteomes" id="UP000280296"/>
    </source>
</evidence>
<dbReference type="RefSeq" id="WP_126723610.1">
    <property type="nucleotide sequence ID" value="NZ_RYZH01000002.1"/>
</dbReference>
<keyword evidence="1" id="KW-0328">Glycosyltransferase</keyword>
<name>A0A432MPY7_9BACT</name>
<gene>
    <name evidence="3" type="ORF">TsocGM_01825</name>
</gene>
<dbReference type="GO" id="GO:0005829">
    <property type="term" value="C:cytosol"/>
    <property type="evidence" value="ECO:0007669"/>
    <property type="project" value="TreeGrafter"/>
</dbReference>
<keyword evidence="4" id="KW-1185">Reference proteome</keyword>
<dbReference type="GO" id="GO:0008713">
    <property type="term" value="F:ADP-heptose-lipopolysaccharide heptosyltransferase activity"/>
    <property type="evidence" value="ECO:0007669"/>
    <property type="project" value="TreeGrafter"/>
</dbReference>
<dbReference type="EMBL" id="RYZH01000002">
    <property type="protein sequence ID" value="RUL89534.1"/>
    <property type="molecule type" value="Genomic_DNA"/>
</dbReference>
<sequence>MPSRDRIEALRNLEPRRVCLIKPSALGDVVHALPVLSALKGRWPGASFSWVINRGLVGLVEGHPELDEVIPFDRAGAARGAAGLARFGRFLAELRQRRFDLAIDLQGLFRSGLMAFATGARVRVGRRDAREGASAFYSHRVGSGSIHAVDRLLDLASAFGADISRPRFGLPIREEDRRWASLELAGLPRPLLVLNPGARWVTKRWPPVHFAEVARRAAQAKGAGIVVVGAAEDRPLTSEIVATLDLAGVAALDLSGRTSLTGLAAVAAESDVFLSNDTGPLHLATAAGARVVAVFTCTDPAKTGPYGPGAIVLRTGIWCAGSCIRRCDRMECMRELSPDRVWPAVCRALDDRPRRVA</sequence>
<dbReference type="GO" id="GO:0009244">
    <property type="term" value="P:lipopolysaccharide core region biosynthetic process"/>
    <property type="evidence" value="ECO:0007669"/>
    <property type="project" value="TreeGrafter"/>
</dbReference>
<dbReference type="CDD" id="cd03789">
    <property type="entry name" value="GT9_LPS_heptosyltransferase"/>
    <property type="match status" value="1"/>
</dbReference>
<organism evidence="3 4">
    <name type="scientific">Tautonia sociabilis</name>
    <dbReference type="NCBI Taxonomy" id="2080755"/>
    <lineage>
        <taxon>Bacteria</taxon>
        <taxon>Pseudomonadati</taxon>
        <taxon>Planctomycetota</taxon>
        <taxon>Planctomycetia</taxon>
        <taxon>Isosphaerales</taxon>
        <taxon>Isosphaeraceae</taxon>
        <taxon>Tautonia</taxon>
    </lineage>
</organism>
<dbReference type="InterPro" id="IPR051199">
    <property type="entry name" value="LPS_LOS_Heptosyltrfase"/>
</dbReference>
<dbReference type="AlphaFoldDB" id="A0A432MPY7"/>
<dbReference type="PANTHER" id="PTHR30160">
    <property type="entry name" value="TETRAACYLDISACCHARIDE 4'-KINASE-RELATED"/>
    <property type="match status" value="1"/>
</dbReference>
<dbReference type="Pfam" id="PF01075">
    <property type="entry name" value="Glyco_transf_9"/>
    <property type="match status" value="1"/>
</dbReference>
<dbReference type="InterPro" id="IPR002201">
    <property type="entry name" value="Glyco_trans_9"/>
</dbReference>
<dbReference type="Gene3D" id="3.40.50.2000">
    <property type="entry name" value="Glycogen Phosphorylase B"/>
    <property type="match status" value="2"/>
</dbReference>
<reference evidence="3 4" key="1">
    <citation type="submission" date="2018-12" db="EMBL/GenBank/DDBJ databases">
        <authorList>
            <person name="Toschakov S.V."/>
        </authorList>
    </citation>
    <scope>NUCLEOTIDE SEQUENCE [LARGE SCALE GENOMIC DNA]</scope>
    <source>
        <strain evidence="3 4">GM2012</strain>
    </source>
</reference>
<reference evidence="3 4" key="2">
    <citation type="submission" date="2019-01" db="EMBL/GenBank/DDBJ databases">
        <title>Tautonia sociabilis, a novel thermotolerant planctomycete of Isosphaeraceae family, isolated from a 4000 m deep subterranean habitat.</title>
        <authorList>
            <person name="Kovaleva O.L."/>
            <person name="Elcheninov A.G."/>
            <person name="Van Heerden E."/>
            <person name="Toshchakov S.V."/>
            <person name="Novikov A."/>
            <person name="Bonch-Osmolovskaya E.A."/>
            <person name="Kublanov I.V."/>
        </authorList>
    </citation>
    <scope>NUCLEOTIDE SEQUENCE [LARGE SCALE GENOMIC DNA]</scope>
    <source>
        <strain evidence="3 4">GM2012</strain>
    </source>
</reference>
<evidence type="ECO:0000313" key="3">
    <source>
        <dbReference type="EMBL" id="RUL89534.1"/>
    </source>
</evidence>
<dbReference type="Proteomes" id="UP000280296">
    <property type="component" value="Unassembled WGS sequence"/>
</dbReference>
<keyword evidence="2 3" id="KW-0808">Transferase</keyword>
<dbReference type="SUPFAM" id="SSF53756">
    <property type="entry name" value="UDP-Glycosyltransferase/glycogen phosphorylase"/>
    <property type="match status" value="1"/>
</dbReference>